<dbReference type="Proteomes" id="UP001328107">
    <property type="component" value="Unassembled WGS sequence"/>
</dbReference>
<feature type="chain" id="PRO_5042824763" description="Secreted protein" evidence="1">
    <location>
        <begin position="24"/>
        <end position="117"/>
    </location>
</feature>
<name>A0AAN5BZ41_9BILA</name>
<proteinExistence type="predicted"/>
<evidence type="ECO:0008006" key="4">
    <source>
        <dbReference type="Google" id="ProtNLM"/>
    </source>
</evidence>
<dbReference type="EMBL" id="BTRK01000001">
    <property type="protein sequence ID" value="GMR30633.1"/>
    <property type="molecule type" value="Genomic_DNA"/>
</dbReference>
<keyword evidence="3" id="KW-1185">Reference proteome</keyword>
<accession>A0AAN5BZ41</accession>
<evidence type="ECO:0000256" key="1">
    <source>
        <dbReference type="SAM" id="SignalP"/>
    </source>
</evidence>
<evidence type="ECO:0000313" key="3">
    <source>
        <dbReference type="Proteomes" id="UP001328107"/>
    </source>
</evidence>
<dbReference type="AlphaFoldDB" id="A0AAN5BZ41"/>
<keyword evidence="1" id="KW-0732">Signal</keyword>
<comment type="caution">
    <text evidence="2">The sequence shown here is derived from an EMBL/GenBank/DDBJ whole genome shotgun (WGS) entry which is preliminary data.</text>
</comment>
<sequence>ATQFTSKFLFAFFLFMGALMSMGRRTPALLMRKSMPEEPTELVTCWTALLIESSQSASISTTTRRASVIERRSGEFDGLRVVANTLPTWSFLSSSFTRPSPMPRFPPVTTTFLDITD</sequence>
<protein>
    <recommendedName>
        <fullName evidence="4">Secreted protein</fullName>
    </recommendedName>
</protein>
<feature type="non-terminal residue" evidence="2">
    <location>
        <position position="117"/>
    </location>
</feature>
<gene>
    <name evidence="2" type="ORF">PMAYCL1PPCAC_00828</name>
</gene>
<reference evidence="3" key="1">
    <citation type="submission" date="2022-10" db="EMBL/GenBank/DDBJ databases">
        <title>Genome assembly of Pristionchus species.</title>
        <authorList>
            <person name="Yoshida K."/>
            <person name="Sommer R.J."/>
        </authorList>
    </citation>
    <scope>NUCLEOTIDE SEQUENCE [LARGE SCALE GENOMIC DNA]</scope>
    <source>
        <strain evidence="3">RS5460</strain>
    </source>
</reference>
<evidence type="ECO:0000313" key="2">
    <source>
        <dbReference type="EMBL" id="GMR30633.1"/>
    </source>
</evidence>
<feature type="signal peptide" evidence="1">
    <location>
        <begin position="1"/>
        <end position="23"/>
    </location>
</feature>
<feature type="non-terminal residue" evidence="2">
    <location>
        <position position="1"/>
    </location>
</feature>
<organism evidence="2 3">
    <name type="scientific">Pristionchus mayeri</name>
    <dbReference type="NCBI Taxonomy" id="1317129"/>
    <lineage>
        <taxon>Eukaryota</taxon>
        <taxon>Metazoa</taxon>
        <taxon>Ecdysozoa</taxon>
        <taxon>Nematoda</taxon>
        <taxon>Chromadorea</taxon>
        <taxon>Rhabditida</taxon>
        <taxon>Rhabditina</taxon>
        <taxon>Diplogasteromorpha</taxon>
        <taxon>Diplogasteroidea</taxon>
        <taxon>Neodiplogasteridae</taxon>
        <taxon>Pristionchus</taxon>
    </lineage>
</organism>